<feature type="signal peptide" evidence="1">
    <location>
        <begin position="1"/>
        <end position="24"/>
    </location>
</feature>
<dbReference type="EMBL" id="JAVRIC010000023">
    <property type="protein sequence ID" value="MDT0498542.1"/>
    <property type="molecule type" value="Genomic_DNA"/>
</dbReference>
<evidence type="ECO:0000256" key="1">
    <source>
        <dbReference type="SAM" id="SignalP"/>
    </source>
</evidence>
<feature type="chain" id="PRO_5046589639" evidence="1">
    <location>
        <begin position="25"/>
        <end position="389"/>
    </location>
</feature>
<dbReference type="RefSeq" id="WP_311365954.1">
    <property type="nucleotide sequence ID" value="NZ_JAVRIC010000023.1"/>
</dbReference>
<dbReference type="Proteomes" id="UP001254608">
    <property type="component" value="Unassembled WGS sequence"/>
</dbReference>
<dbReference type="InterPro" id="IPR023614">
    <property type="entry name" value="Porin_dom_sf"/>
</dbReference>
<evidence type="ECO:0000313" key="2">
    <source>
        <dbReference type="EMBL" id="MDT0498542.1"/>
    </source>
</evidence>
<dbReference type="Gene3D" id="2.40.160.10">
    <property type="entry name" value="Porin"/>
    <property type="match status" value="1"/>
</dbReference>
<name>A0ABU2WKZ6_9GAMM</name>
<protein>
    <submittedName>
        <fullName evidence="2">Porin</fullName>
    </submittedName>
</protein>
<comment type="caution">
    <text evidence="2">The sequence shown here is derived from an EMBL/GenBank/DDBJ whole genome shotgun (WGS) entry which is preliminary data.</text>
</comment>
<dbReference type="InterPro" id="IPR010870">
    <property type="entry name" value="Porin_O/P"/>
</dbReference>
<dbReference type="Pfam" id="PF07396">
    <property type="entry name" value="Porin_O_P"/>
    <property type="match status" value="1"/>
</dbReference>
<sequence>MKKHFGYAATMAVVMAVAAPVARADTASSGGGLKISSSDGEFEGTLGGRLHYDYASFSDDQIEDASTDGFYLRRAYLSLAGKLYGFEYKLETDLSSDDPAGKDMWIGHELFGGFVKLGHMQPAYGMEERTSSNDVLFAERPFISNNTLFSGREYQNGISYEYAGAGFTAMVVYYNVNTDAAKNASSAADGNGESVRLSYAPISGDRSTLHVGLSYDIADYDDIEVNPSPTASARYVGRNGPRLALVGEGYDKQQTSTLELAGSYGSFFVQGEYSLASYETDGAADQDLTAYYVQASWFATGETKPYKRDKGVFSNPKAFGALEFKLRYDFIKNDDAVGEPEATTVSAGVNYYFNPKVRFMLDYNIGSAEAGADVDDDPSSVVARAQLVF</sequence>
<evidence type="ECO:0000313" key="3">
    <source>
        <dbReference type="Proteomes" id="UP001254608"/>
    </source>
</evidence>
<accession>A0ABU2WKZ6</accession>
<reference evidence="2 3" key="1">
    <citation type="submission" date="2023-09" db="EMBL/GenBank/DDBJ databases">
        <authorList>
            <person name="Rey-Velasco X."/>
        </authorList>
    </citation>
    <scope>NUCLEOTIDE SEQUENCE [LARGE SCALE GENOMIC DNA]</scope>
    <source>
        <strain evidence="2 3">W345</strain>
    </source>
</reference>
<gene>
    <name evidence="2" type="ORF">RM530_14415</name>
</gene>
<organism evidence="2 3">
    <name type="scientific">Banduia mediterranea</name>
    <dbReference type="NCBI Taxonomy" id="3075609"/>
    <lineage>
        <taxon>Bacteria</taxon>
        <taxon>Pseudomonadati</taxon>
        <taxon>Pseudomonadota</taxon>
        <taxon>Gammaproteobacteria</taxon>
        <taxon>Nevskiales</taxon>
        <taxon>Algiphilaceae</taxon>
        <taxon>Banduia</taxon>
    </lineage>
</organism>
<proteinExistence type="predicted"/>
<keyword evidence="1" id="KW-0732">Signal</keyword>
<dbReference type="SUPFAM" id="SSF56935">
    <property type="entry name" value="Porins"/>
    <property type="match status" value="1"/>
</dbReference>
<keyword evidence="3" id="KW-1185">Reference proteome</keyword>